<accession>A0A9Q0VQ48</accession>
<dbReference type="AlphaFoldDB" id="A0A9Q0VQ48"/>
<feature type="region of interest" description="Disordered" evidence="2">
    <location>
        <begin position="118"/>
        <end position="154"/>
    </location>
</feature>
<comment type="caution">
    <text evidence="3">The sequence shown here is derived from an EMBL/GenBank/DDBJ whole genome shotgun (WGS) entry which is preliminary data.</text>
</comment>
<dbReference type="Pfam" id="PF01535">
    <property type="entry name" value="PPR"/>
    <property type="match status" value="2"/>
</dbReference>
<proteinExistence type="predicted"/>
<dbReference type="InterPro" id="IPR046960">
    <property type="entry name" value="PPR_At4g14850-like_plant"/>
</dbReference>
<dbReference type="EMBL" id="JAPFFL010000001">
    <property type="protein sequence ID" value="KAJ6751598.1"/>
    <property type="molecule type" value="Genomic_DNA"/>
</dbReference>
<sequence>LSDARILFDEIPYRNIVAWTSLITGNVQNDDAHEALMVFKEFLLKRVKKMVRRLKLLVDSVAMVSFLSACSRVSNKAVSVGVHGVVMKVFDEMAEKNVVSWNSMSAVYAQNGLSMDAFEQPETPSSSNHPVAAEEVDADGESSSTIANCVDRGN</sequence>
<dbReference type="Gene3D" id="1.25.40.10">
    <property type="entry name" value="Tetratricopeptide repeat domain"/>
    <property type="match status" value="1"/>
</dbReference>
<reference evidence="3" key="2">
    <citation type="journal article" date="2023" name="Int. J. Mol. Sci.">
        <title>De Novo Assembly and Annotation of 11 Diverse Shrub Willow (Salix) Genomes Reveals Novel Gene Organization in Sex-Linked Regions.</title>
        <authorList>
            <person name="Hyden B."/>
            <person name="Feng K."/>
            <person name="Yates T.B."/>
            <person name="Jawdy S."/>
            <person name="Cereghino C."/>
            <person name="Smart L.B."/>
            <person name="Muchero W."/>
        </authorList>
    </citation>
    <scope>NUCLEOTIDE SEQUENCE [LARGE SCALE GENOMIC DNA]</scope>
    <source>
        <tissue evidence="3">Shoot tip</tissue>
    </source>
</reference>
<dbReference type="GO" id="GO:0003723">
    <property type="term" value="F:RNA binding"/>
    <property type="evidence" value="ECO:0007669"/>
    <property type="project" value="InterPro"/>
</dbReference>
<dbReference type="InterPro" id="IPR002885">
    <property type="entry name" value="PPR_rpt"/>
</dbReference>
<dbReference type="GO" id="GO:0009451">
    <property type="term" value="P:RNA modification"/>
    <property type="evidence" value="ECO:0007669"/>
    <property type="project" value="InterPro"/>
</dbReference>
<dbReference type="Proteomes" id="UP001151529">
    <property type="component" value="Chromosome 16"/>
</dbReference>
<evidence type="ECO:0000256" key="1">
    <source>
        <dbReference type="ARBA" id="ARBA00022737"/>
    </source>
</evidence>
<protein>
    <recommendedName>
        <fullName evidence="5">Pentatricopeptide repeat-containing protein</fullName>
    </recommendedName>
</protein>
<evidence type="ECO:0008006" key="5">
    <source>
        <dbReference type="Google" id="ProtNLM"/>
    </source>
</evidence>
<evidence type="ECO:0000313" key="3">
    <source>
        <dbReference type="EMBL" id="KAJ6751598.1"/>
    </source>
</evidence>
<dbReference type="InterPro" id="IPR011990">
    <property type="entry name" value="TPR-like_helical_dom_sf"/>
</dbReference>
<dbReference type="OrthoDB" id="1266874at2759"/>
<organism evidence="3 4">
    <name type="scientific">Salix viminalis</name>
    <name type="common">Common osier</name>
    <name type="synonym">Basket willow</name>
    <dbReference type="NCBI Taxonomy" id="40686"/>
    <lineage>
        <taxon>Eukaryota</taxon>
        <taxon>Viridiplantae</taxon>
        <taxon>Streptophyta</taxon>
        <taxon>Embryophyta</taxon>
        <taxon>Tracheophyta</taxon>
        <taxon>Spermatophyta</taxon>
        <taxon>Magnoliopsida</taxon>
        <taxon>eudicotyledons</taxon>
        <taxon>Gunneridae</taxon>
        <taxon>Pentapetalae</taxon>
        <taxon>rosids</taxon>
        <taxon>fabids</taxon>
        <taxon>Malpighiales</taxon>
        <taxon>Salicaceae</taxon>
        <taxon>Saliceae</taxon>
        <taxon>Salix</taxon>
    </lineage>
</organism>
<gene>
    <name evidence="3" type="ORF">OIU85_002070</name>
</gene>
<name>A0A9Q0VQ48_SALVM</name>
<feature type="non-terminal residue" evidence="3">
    <location>
        <position position="1"/>
    </location>
</feature>
<keyword evidence="4" id="KW-1185">Reference proteome</keyword>
<keyword evidence="1" id="KW-0677">Repeat</keyword>
<evidence type="ECO:0000313" key="4">
    <source>
        <dbReference type="Proteomes" id="UP001151529"/>
    </source>
</evidence>
<evidence type="ECO:0000256" key="2">
    <source>
        <dbReference type="SAM" id="MobiDB-lite"/>
    </source>
</evidence>
<reference evidence="3" key="1">
    <citation type="submission" date="2022-11" db="EMBL/GenBank/DDBJ databases">
        <authorList>
            <person name="Hyden B.L."/>
            <person name="Feng K."/>
            <person name="Yates T."/>
            <person name="Jawdy S."/>
            <person name="Smart L.B."/>
            <person name="Muchero W."/>
        </authorList>
    </citation>
    <scope>NUCLEOTIDE SEQUENCE</scope>
    <source>
        <tissue evidence="3">Shoot tip</tissue>
    </source>
</reference>
<dbReference type="PANTHER" id="PTHR47926">
    <property type="entry name" value="PENTATRICOPEPTIDE REPEAT-CONTAINING PROTEIN"/>
    <property type="match status" value="1"/>
</dbReference>